<keyword evidence="2" id="KW-0812">Transmembrane</keyword>
<comment type="caution">
    <text evidence="4">The sequence shown here is derived from an EMBL/GenBank/DDBJ whole genome shotgun (WGS) entry which is preliminary data.</text>
</comment>
<gene>
    <name evidence="4" type="ORF">A2Z11_04240</name>
</gene>
<feature type="domain" description="DZANK-type" evidence="3">
    <location>
        <begin position="95"/>
        <end position="138"/>
    </location>
</feature>
<evidence type="ECO:0000259" key="3">
    <source>
        <dbReference type="Pfam" id="PF12773"/>
    </source>
</evidence>
<sequence length="206" mass="22920">MAEIISFISNSLTTTLLVGYLFALWAALLVWTWLDINARSDNNLFKLGAIIIVGTGAILGFAIYLLLRPGHTKDEIQARQIEEGLITSQSQLQACPNCYYSIRRDFTYCPSCSEKLTAECSACSKKINMLWGTCPYCGKKQKVIEKEASIVEAAGVDLKRAVLSLFGKMSKAVKSLNDRFKPKKRASFASETKSKRSTRSSKRKKS</sequence>
<dbReference type="AlphaFoldDB" id="A0A1G1WF68"/>
<feature type="transmembrane region" description="Helical" evidence="2">
    <location>
        <begin position="45"/>
        <end position="67"/>
    </location>
</feature>
<dbReference type="Proteomes" id="UP000176389">
    <property type="component" value="Unassembled WGS sequence"/>
</dbReference>
<keyword evidence="2" id="KW-0472">Membrane</keyword>
<evidence type="ECO:0000313" key="4">
    <source>
        <dbReference type="EMBL" id="OGY26362.1"/>
    </source>
</evidence>
<evidence type="ECO:0000256" key="2">
    <source>
        <dbReference type="SAM" id="Phobius"/>
    </source>
</evidence>
<reference evidence="4 5" key="1">
    <citation type="journal article" date="2016" name="Nat. Commun.">
        <title>Thousands of microbial genomes shed light on interconnected biogeochemical processes in an aquifer system.</title>
        <authorList>
            <person name="Anantharaman K."/>
            <person name="Brown C.T."/>
            <person name="Hug L.A."/>
            <person name="Sharon I."/>
            <person name="Castelle C.J."/>
            <person name="Probst A.J."/>
            <person name="Thomas B.C."/>
            <person name="Singh A."/>
            <person name="Wilkins M.J."/>
            <person name="Karaoz U."/>
            <person name="Brodie E.L."/>
            <person name="Williams K.H."/>
            <person name="Hubbard S.S."/>
            <person name="Banfield J.F."/>
        </authorList>
    </citation>
    <scope>NUCLEOTIDE SEQUENCE [LARGE SCALE GENOMIC DNA]</scope>
</reference>
<dbReference type="Pfam" id="PF12773">
    <property type="entry name" value="DZR"/>
    <property type="match status" value="1"/>
</dbReference>
<dbReference type="STRING" id="1802596.A2Z11_04240"/>
<proteinExistence type="predicted"/>
<dbReference type="InterPro" id="IPR025874">
    <property type="entry name" value="DZR"/>
</dbReference>
<protein>
    <recommendedName>
        <fullName evidence="3">DZANK-type domain-containing protein</fullName>
    </recommendedName>
</protein>
<accession>A0A1G1WF68</accession>
<organism evidence="4 5">
    <name type="scientific">Candidatus Woykebacteria bacterium RBG_16_43_9</name>
    <dbReference type="NCBI Taxonomy" id="1802596"/>
    <lineage>
        <taxon>Bacteria</taxon>
        <taxon>Candidatus Woykeibacteriota</taxon>
    </lineage>
</organism>
<keyword evidence="2" id="KW-1133">Transmembrane helix</keyword>
<feature type="compositionally biased region" description="Basic residues" evidence="1">
    <location>
        <begin position="195"/>
        <end position="206"/>
    </location>
</feature>
<evidence type="ECO:0000313" key="5">
    <source>
        <dbReference type="Proteomes" id="UP000176389"/>
    </source>
</evidence>
<feature type="transmembrane region" description="Helical" evidence="2">
    <location>
        <begin position="12"/>
        <end position="33"/>
    </location>
</feature>
<name>A0A1G1WF68_9BACT</name>
<dbReference type="EMBL" id="MHCS01000023">
    <property type="protein sequence ID" value="OGY26362.1"/>
    <property type="molecule type" value="Genomic_DNA"/>
</dbReference>
<evidence type="ECO:0000256" key="1">
    <source>
        <dbReference type="SAM" id="MobiDB-lite"/>
    </source>
</evidence>
<feature type="region of interest" description="Disordered" evidence="1">
    <location>
        <begin position="182"/>
        <end position="206"/>
    </location>
</feature>